<feature type="zinc finger region" description="C3H1-type" evidence="6">
    <location>
        <begin position="428"/>
        <end position="456"/>
    </location>
</feature>
<feature type="domain" description="C3H1-type" evidence="8">
    <location>
        <begin position="170"/>
        <end position="198"/>
    </location>
</feature>
<evidence type="ECO:0000256" key="2">
    <source>
        <dbReference type="ARBA" id="ARBA00022737"/>
    </source>
</evidence>
<dbReference type="GO" id="GO:0008270">
    <property type="term" value="F:zinc ion binding"/>
    <property type="evidence" value="ECO:0007669"/>
    <property type="project" value="UniProtKB-KW"/>
</dbReference>
<evidence type="ECO:0000256" key="3">
    <source>
        <dbReference type="ARBA" id="ARBA00022771"/>
    </source>
</evidence>
<feature type="region of interest" description="Disordered" evidence="7">
    <location>
        <begin position="464"/>
        <end position="491"/>
    </location>
</feature>
<name>A0A7I8KZW4_SPIIN</name>
<dbReference type="EMBL" id="LR746272">
    <property type="protein sequence ID" value="CAA7402618.1"/>
    <property type="molecule type" value="Genomic_DNA"/>
</dbReference>
<feature type="zinc finger region" description="C3H1-type" evidence="6">
    <location>
        <begin position="213"/>
        <end position="241"/>
    </location>
</feature>
<feature type="domain" description="C3H1-type" evidence="8">
    <location>
        <begin position="373"/>
        <end position="401"/>
    </location>
</feature>
<dbReference type="PROSITE" id="PS50103">
    <property type="entry name" value="ZF_C3H1"/>
    <property type="match status" value="6"/>
</dbReference>
<evidence type="ECO:0000313" key="10">
    <source>
        <dbReference type="Proteomes" id="UP000663760"/>
    </source>
</evidence>
<dbReference type="InterPro" id="IPR036855">
    <property type="entry name" value="Znf_CCCH_sf"/>
</dbReference>
<dbReference type="Proteomes" id="UP000663760">
    <property type="component" value="Chromosome 9"/>
</dbReference>
<feature type="zinc finger region" description="C3H1-type" evidence="6">
    <location>
        <begin position="292"/>
        <end position="320"/>
    </location>
</feature>
<dbReference type="AlphaFoldDB" id="A0A7I8KZW4"/>
<keyword evidence="2" id="KW-0677">Repeat</keyword>
<feature type="domain" description="C3H1-type" evidence="8">
    <location>
        <begin position="213"/>
        <end position="241"/>
    </location>
</feature>
<dbReference type="OrthoDB" id="411372at2759"/>
<dbReference type="InterPro" id="IPR050974">
    <property type="entry name" value="Plant_ZF_CCCH"/>
</dbReference>
<dbReference type="PANTHER" id="PTHR12506:SF82">
    <property type="entry name" value="ZINC FINGER CCCH DOMAIN-CONTAINING PROTEIN 64-RELATED"/>
    <property type="match status" value="1"/>
</dbReference>
<evidence type="ECO:0000256" key="7">
    <source>
        <dbReference type="SAM" id="MobiDB-lite"/>
    </source>
</evidence>
<reference evidence="9" key="1">
    <citation type="submission" date="2020-02" db="EMBL/GenBank/DDBJ databases">
        <authorList>
            <person name="Scholz U."/>
            <person name="Mascher M."/>
            <person name="Fiebig A."/>
        </authorList>
    </citation>
    <scope>NUCLEOTIDE SEQUENCE</scope>
</reference>
<organism evidence="9 10">
    <name type="scientific">Spirodela intermedia</name>
    <name type="common">Intermediate duckweed</name>
    <dbReference type="NCBI Taxonomy" id="51605"/>
    <lineage>
        <taxon>Eukaryota</taxon>
        <taxon>Viridiplantae</taxon>
        <taxon>Streptophyta</taxon>
        <taxon>Embryophyta</taxon>
        <taxon>Tracheophyta</taxon>
        <taxon>Spermatophyta</taxon>
        <taxon>Magnoliopsida</taxon>
        <taxon>Liliopsida</taxon>
        <taxon>Araceae</taxon>
        <taxon>Lemnoideae</taxon>
        <taxon>Spirodela</taxon>
    </lineage>
</organism>
<gene>
    <name evidence="9" type="ORF">SI8410_09013296</name>
</gene>
<evidence type="ECO:0000259" key="8">
    <source>
        <dbReference type="PROSITE" id="PS50103"/>
    </source>
</evidence>
<feature type="domain" description="C3H1-type" evidence="8">
    <location>
        <begin position="428"/>
        <end position="456"/>
    </location>
</feature>
<feature type="domain" description="C3H1-type" evidence="8">
    <location>
        <begin position="292"/>
        <end position="320"/>
    </location>
</feature>
<accession>A0A7I8KZW4</accession>
<keyword evidence="5" id="KW-0238">DNA-binding</keyword>
<sequence length="491" mass="53298">MVESAQYAVAERSPSPYVSQSESLNYSASQVAGAEGYSSGKYSGGIGGGSMPSLYSQFGVMDSSLLPGMKRPSEALFHQTLMGNHNSIGQNEALFSTNPLLKRPRFEIGSHLPIYPQRPGEKDCAHYMLTRTCKFGDNCKFDHPLWVPEGGIPDWKEVPVVNAPESLPERPGEPDCPYFMKTQRCKFGPRCKFNHPKDKVVSEMADVSVLPERPSEPICSYYAKTGKCKFGANCIFNHPKDLQLPSSGQDPVSGEQAETTVNDGEASGEFNAENPLSFTPALLHNSKGLPVRPGEQDCPFYLKTGSCKYGATCRYNHPDRNAFNPIAASAFLHSPSANLSIGVINPAVSLLSNIDTRFSQTSLGVGPILYPQRPGQTECDFYIKTGQCKFGERCKFHHPIDRSALASSVLKQSADQSIKLTPAGLPRREGAIICPYYMKTGTCKFGASCKFDHPTPAEAIAMAAAKDASASDATAQGEEVEDPVQEQAQLE</sequence>
<feature type="domain" description="C3H1-type" evidence="8">
    <location>
        <begin position="118"/>
        <end position="146"/>
    </location>
</feature>
<feature type="zinc finger region" description="C3H1-type" evidence="6">
    <location>
        <begin position="373"/>
        <end position="401"/>
    </location>
</feature>
<dbReference type="SMART" id="SM00356">
    <property type="entry name" value="ZnF_C3H1"/>
    <property type="match status" value="6"/>
</dbReference>
<feature type="zinc finger region" description="C3H1-type" evidence="6">
    <location>
        <begin position="170"/>
        <end position="198"/>
    </location>
</feature>
<dbReference type="FunFam" id="4.10.1000.10:FF:000033">
    <property type="entry name" value="zinc finger CCCH domain-containing protein 37"/>
    <property type="match status" value="1"/>
</dbReference>
<evidence type="ECO:0000256" key="1">
    <source>
        <dbReference type="ARBA" id="ARBA00022723"/>
    </source>
</evidence>
<protein>
    <recommendedName>
        <fullName evidence="8">C3H1-type domain-containing protein</fullName>
    </recommendedName>
</protein>
<dbReference type="SUPFAM" id="SSF90229">
    <property type="entry name" value="CCCH zinc finger"/>
    <property type="match status" value="6"/>
</dbReference>
<keyword evidence="1 6" id="KW-0479">Metal-binding</keyword>
<evidence type="ECO:0000313" key="9">
    <source>
        <dbReference type="EMBL" id="CAA7402618.1"/>
    </source>
</evidence>
<dbReference type="GO" id="GO:0003729">
    <property type="term" value="F:mRNA binding"/>
    <property type="evidence" value="ECO:0007669"/>
    <property type="project" value="TreeGrafter"/>
</dbReference>
<dbReference type="Pfam" id="PF00642">
    <property type="entry name" value="zf-CCCH"/>
    <property type="match status" value="6"/>
</dbReference>
<feature type="compositionally biased region" description="Low complexity" evidence="7">
    <location>
        <begin position="464"/>
        <end position="475"/>
    </location>
</feature>
<dbReference type="InterPro" id="IPR000571">
    <property type="entry name" value="Znf_CCCH"/>
</dbReference>
<evidence type="ECO:0000256" key="6">
    <source>
        <dbReference type="PROSITE-ProRule" id="PRU00723"/>
    </source>
</evidence>
<proteinExistence type="predicted"/>
<dbReference type="Gene3D" id="4.10.1000.10">
    <property type="entry name" value="Zinc finger, CCCH-type"/>
    <property type="match status" value="3"/>
</dbReference>
<feature type="zinc finger region" description="C3H1-type" evidence="6">
    <location>
        <begin position="118"/>
        <end position="146"/>
    </location>
</feature>
<keyword evidence="10" id="KW-1185">Reference proteome</keyword>
<dbReference type="GO" id="GO:0003677">
    <property type="term" value="F:DNA binding"/>
    <property type="evidence" value="ECO:0007669"/>
    <property type="project" value="UniProtKB-KW"/>
</dbReference>
<keyword evidence="4 6" id="KW-0862">Zinc</keyword>
<evidence type="ECO:0000256" key="5">
    <source>
        <dbReference type="ARBA" id="ARBA00023125"/>
    </source>
</evidence>
<dbReference type="PANTHER" id="PTHR12506">
    <property type="entry name" value="PROTEIN PHOSPHATASE RELATED"/>
    <property type="match status" value="1"/>
</dbReference>
<keyword evidence="3 6" id="KW-0863">Zinc-finger</keyword>
<evidence type="ECO:0000256" key="4">
    <source>
        <dbReference type="ARBA" id="ARBA00022833"/>
    </source>
</evidence>